<dbReference type="InParanoid" id="A0A218YWP8"/>
<feature type="domain" description="Phospholipid/glycerol acyltransferase" evidence="13">
    <location>
        <begin position="66"/>
        <end position="207"/>
    </location>
</feature>
<accession>A0A218YWP8</accession>
<keyword evidence="4" id="KW-1000">Mitochondrion outer membrane</keyword>
<evidence type="ECO:0000256" key="11">
    <source>
        <dbReference type="ARBA" id="ARBA00047906"/>
    </source>
</evidence>
<proteinExistence type="inferred from homology"/>
<dbReference type="SUPFAM" id="SSF69593">
    <property type="entry name" value="Glycerol-3-phosphate (1)-acyltransferase"/>
    <property type="match status" value="1"/>
</dbReference>
<dbReference type="AlphaFoldDB" id="A0A218YWP8"/>
<dbReference type="GO" id="GO:0005741">
    <property type="term" value="C:mitochondrial outer membrane"/>
    <property type="evidence" value="ECO:0007669"/>
    <property type="project" value="UniProtKB-SubCell"/>
</dbReference>
<protein>
    <recommendedName>
        <fullName evidence="12">Tafazzin family protein</fullName>
    </recommendedName>
</protein>
<dbReference type="STRING" id="503106.A0A218YWP8"/>
<evidence type="ECO:0000256" key="6">
    <source>
        <dbReference type="ARBA" id="ARBA00023098"/>
    </source>
</evidence>
<evidence type="ECO:0000256" key="9">
    <source>
        <dbReference type="ARBA" id="ARBA00023315"/>
    </source>
</evidence>
<dbReference type="OrthoDB" id="193467at2759"/>
<keyword evidence="15" id="KW-1185">Reference proteome</keyword>
<dbReference type="InterPro" id="IPR002123">
    <property type="entry name" value="Plipid/glycerol_acylTrfase"/>
</dbReference>
<keyword evidence="6" id="KW-0443">Lipid metabolism</keyword>
<comment type="catalytic activity">
    <reaction evidence="11">
        <text>1'-[1,2-diacyl-sn-glycero-3-phospho],3'-[1-acyl-sn-glycero-3-phospho]-glycerol + a 1,2-diacyl-sn-glycero-3-phosphocholine = a cardiolipin + a 1-acyl-sn-glycero-3-phosphocholine</text>
        <dbReference type="Rhea" id="RHEA:33731"/>
        <dbReference type="ChEBI" id="CHEBI:57643"/>
        <dbReference type="ChEBI" id="CHEBI:58168"/>
        <dbReference type="ChEBI" id="CHEBI:62237"/>
        <dbReference type="ChEBI" id="CHEBI:64743"/>
    </reaction>
    <physiologicalReaction direction="left-to-right" evidence="11">
        <dbReference type="Rhea" id="RHEA:33732"/>
    </physiologicalReaction>
    <physiologicalReaction direction="right-to-left" evidence="11">
        <dbReference type="Rhea" id="RHEA:33733"/>
    </physiologicalReaction>
</comment>
<dbReference type="GO" id="GO:0007007">
    <property type="term" value="P:inner mitochondrial membrane organization"/>
    <property type="evidence" value="ECO:0007669"/>
    <property type="project" value="TreeGrafter"/>
</dbReference>
<evidence type="ECO:0000256" key="7">
    <source>
        <dbReference type="ARBA" id="ARBA00023128"/>
    </source>
</evidence>
<dbReference type="SMART" id="SM00563">
    <property type="entry name" value="PlsC"/>
    <property type="match status" value="1"/>
</dbReference>
<dbReference type="EMBL" id="MZNU01000371">
    <property type="protein sequence ID" value="OWO99051.1"/>
    <property type="molecule type" value="Genomic_DNA"/>
</dbReference>
<keyword evidence="8" id="KW-0472">Membrane</keyword>
<dbReference type="FunCoup" id="A0A218YWP8">
    <property type="interactions" value="93"/>
</dbReference>
<comment type="subcellular location">
    <subcellularLocation>
        <location evidence="1">Mitochondrion inner membrane</location>
        <topology evidence="1">Peripheral membrane protein</topology>
        <orientation evidence="1">Intermembrane side</orientation>
    </subcellularLocation>
    <subcellularLocation>
        <location evidence="10">Mitochondrion outer membrane</location>
        <topology evidence="10">Peripheral membrane protein</topology>
        <orientation evidence="10">Intermembrane side</orientation>
    </subcellularLocation>
</comment>
<evidence type="ECO:0000256" key="12">
    <source>
        <dbReference type="RuleBase" id="RU365062"/>
    </source>
</evidence>
<evidence type="ECO:0000256" key="3">
    <source>
        <dbReference type="ARBA" id="ARBA00022679"/>
    </source>
</evidence>
<organism evidence="14 15">
    <name type="scientific">Diplocarpon coronariae</name>
    <dbReference type="NCBI Taxonomy" id="2795749"/>
    <lineage>
        <taxon>Eukaryota</taxon>
        <taxon>Fungi</taxon>
        <taxon>Dikarya</taxon>
        <taxon>Ascomycota</taxon>
        <taxon>Pezizomycotina</taxon>
        <taxon>Leotiomycetes</taxon>
        <taxon>Helotiales</taxon>
        <taxon>Drepanopezizaceae</taxon>
        <taxon>Diplocarpon</taxon>
    </lineage>
</organism>
<evidence type="ECO:0000256" key="4">
    <source>
        <dbReference type="ARBA" id="ARBA00022787"/>
    </source>
</evidence>
<dbReference type="Pfam" id="PF01553">
    <property type="entry name" value="Acyltransferase"/>
    <property type="match status" value="1"/>
</dbReference>
<gene>
    <name evidence="14" type="ORF">B2J93_6628</name>
</gene>
<name>A0A218YWP8_9HELO</name>
<keyword evidence="9" id="KW-0012">Acyltransferase</keyword>
<evidence type="ECO:0000259" key="13">
    <source>
        <dbReference type="SMART" id="SM00563"/>
    </source>
</evidence>
<evidence type="ECO:0000313" key="14">
    <source>
        <dbReference type="EMBL" id="OWO99051.1"/>
    </source>
</evidence>
<evidence type="ECO:0000256" key="8">
    <source>
        <dbReference type="ARBA" id="ARBA00023136"/>
    </source>
</evidence>
<comment type="similarity">
    <text evidence="2 12">Belongs to the taffazin family.</text>
</comment>
<dbReference type="InterPro" id="IPR000872">
    <property type="entry name" value="Tafazzin"/>
</dbReference>
<dbReference type="Proteomes" id="UP000242519">
    <property type="component" value="Unassembled WGS sequence"/>
</dbReference>
<evidence type="ECO:0000256" key="2">
    <source>
        <dbReference type="ARBA" id="ARBA00010524"/>
    </source>
</evidence>
<dbReference type="GO" id="GO:0005743">
    <property type="term" value="C:mitochondrial inner membrane"/>
    <property type="evidence" value="ECO:0007669"/>
    <property type="project" value="UniProtKB-SubCell"/>
</dbReference>
<comment type="caution">
    <text evidence="14">The sequence shown here is derived from an EMBL/GenBank/DDBJ whole genome shotgun (WGS) entry which is preliminary data.</text>
</comment>
<keyword evidence="7" id="KW-0496">Mitochondrion</keyword>
<evidence type="ECO:0000256" key="10">
    <source>
        <dbReference type="ARBA" id="ARBA00024323"/>
    </source>
</evidence>
<evidence type="ECO:0000313" key="15">
    <source>
        <dbReference type="Proteomes" id="UP000242519"/>
    </source>
</evidence>
<evidence type="ECO:0000256" key="1">
    <source>
        <dbReference type="ARBA" id="ARBA00004137"/>
    </source>
</evidence>
<keyword evidence="5" id="KW-0999">Mitochondrion inner membrane</keyword>
<reference evidence="14 15" key="1">
    <citation type="submission" date="2017-04" db="EMBL/GenBank/DDBJ databases">
        <title>Draft genome sequence of Marssonina coronaria NL1: causal agent of apple blotch.</title>
        <authorList>
            <person name="Cheng Q."/>
        </authorList>
    </citation>
    <scope>NUCLEOTIDE SEQUENCE [LARGE SCALE GENOMIC DNA]</scope>
    <source>
        <strain evidence="14 15">NL1</strain>
    </source>
</reference>
<dbReference type="PANTHER" id="PTHR12497">
    <property type="entry name" value="TAZ PROTEIN TAFAZZIN"/>
    <property type="match status" value="1"/>
</dbReference>
<dbReference type="GO" id="GO:0047184">
    <property type="term" value="F:1-acylglycerophosphocholine O-acyltransferase activity"/>
    <property type="evidence" value="ECO:0007669"/>
    <property type="project" value="TreeGrafter"/>
</dbReference>
<keyword evidence="3" id="KW-0808">Transferase</keyword>
<evidence type="ECO:0000256" key="5">
    <source>
        <dbReference type="ARBA" id="ARBA00022792"/>
    </source>
</evidence>
<dbReference type="GO" id="GO:0035965">
    <property type="term" value="P:cardiolipin acyl-chain remodeling"/>
    <property type="evidence" value="ECO:0007669"/>
    <property type="project" value="TreeGrafter"/>
</dbReference>
<sequence length="341" mass="38594">MSSAKPSPPSNPSLPWRFSSALIMGLTGSISRGFYYGLNYMEVIGLDNFIETLDRRRDVGGRDRGLITVSNHVSVFLTAFFNYGQVLPTHRGAHSAHGGLFQPVMTQAIRLLSSQPFARSPSSHTVTDEALDPFTTGSLTYSTNGVDSFQAPSIYPSRRHSWIHIFPEGRVHQHPAKSLRYFKWGISRLILESEPLPEIVPIFIDGNQEVMHESRGFPRFLPRVGKKVRIVFGESMDGEEVFGELRERWKKLVAIQKEALARRNLETNWEMGELTDGLKYGTEAVALRKEVTMRIRMEVLKLRRSLGYPDEDPKEGLVETWIEEGEKETGRMKDGSWVGDP</sequence>
<dbReference type="PANTHER" id="PTHR12497:SF0">
    <property type="entry name" value="TAFAZZIN"/>
    <property type="match status" value="1"/>
</dbReference>